<proteinExistence type="predicted"/>
<organism evidence="2 3">
    <name type="scientific">Enterococcus ureasiticus</name>
    <dbReference type="NCBI Taxonomy" id="903984"/>
    <lineage>
        <taxon>Bacteria</taxon>
        <taxon>Bacillati</taxon>
        <taxon>Bacillota</taxon>
        <taxon>Bacilli</taxon>
        <taxon>Lactobacillales</taxon>
        <taxon>Enterococcaceae</taxon>
        <taxon>Enterococcus</taxon>
    </lineage>
</organism>
<feature type="domain" description="YopX protein" evidence="1">
    <location>
        <begin position="13"/>
        <end position="90"/>
    </location>
</feature>
<name>A0A1E5GH71_9ENTE</name>
<dbReference type="Pfam" id="PF09643">
    <property type="entry name" value="YopX"/>
    <property type="match status" value="1"/>
</dbReference>
<comment type="caution">
    <text evidence="2">The sequence shown here is derived from an EMBL/GenBank/DDBJ whole genome shotgun (WGS) entry which is preliminary data.</text>
</comment>
<keyword evidence="3" id="KW-1185">Reference proteome</keyword>
<protein>
    <recommendedName>
        <fullName evidence="1">YopX protein domain-containing protein</fullName>
    </recommendedName>
</protein>
<dbReference type="SUPFAM" id="SSF159006">
    <property type="entry name" value="YopX-like"/>
    <property type="match status" value="1"/>
</dbReference>
<accession>A0A1E5GH71</accession>
<reference evidence="3" key="1">
    <citation type="submission" date="2016-09" db="EMBL/GenBank/DDBJ databases">
        <authorList>
            <person name="Gulvik C.A."/>
        </authorList>
    </citation>
    <scope>NUCLEOTIDE SEQUENCE [LARGE SCALE GENOMIC DNA]</scope>
    <source>
        <strain evidence="3">DSM 23328</strain>
    </source>
</reference>
<dbReference type="RefSeq" id="WP_069646351.1">
    <property type="nucleotide sequence ID" value="NZ_MIJZ01000013.1"/>
</dbReference>
<evidence type="ECO:0000259" key="1">
    <source>
        <dbReference type="Pfam" id="PF09643"/>
    </source>
</evidence>
<dbReference type="InterPro" id="IPR019096">
    <property type="entry name" value="YopX_protein"/>
</dbReference>
<dbReference type="Gene3D" id="2.30.30.290">
    <property type="entry name" value="YopX-like domains"/>
    <property type="match status" value="1"/>
</dbReference>
<dbReference type="Proteomes" id="UP000094068">
    <property type="component" value="Unassembled WGS sequence"/>
</dbReference>
<evidence type="ECO:0000313" key="2">
    <source>
        <dbReference type="EMBL" id="OEG11590.1"/>
    </source>
</evidence>
<evidence type="ECO:0000313" key="3">
    <source>
        <dbReference type="Proteomes" id="UP000094068"/>
    </source>
</evidence>
<dbReference type="InterPro" id="IPR023385">
    <property type="entry name" value="YopX-like_C"/>
</dbReference>
<gene>
    <name evidence="2" type="ORF">BCR21_09880</name>
</gene>
<dbReference type="STRING" id="903984.BCR21_09880"/>
<dbReference type="AlphaFoldDB" id="A0A1E5GH71"/>
<dbReference type="OrthoDB" id="1809393at2"/>
<dbReference type="EMBL" id="MIJZ01000013">
    <property type="protein sequence ID" value="OEG11590.1"/>
    <property type="molecule type" value="Genomic_DNA"/>
</dbReference>
<sequence length="96" mass="11293">MKNLNKVLSWEVIPETVNEYVGCDDKYQVEIYEDDYLLDEFLSTPEENIYSRVIFNDGGFFTVSKENYFEIREENETSAVVGNVVDNPELEECYKK</sequence>